<evidence type="ECO:0000313" key="2">
    <source>
        <dbReference type="Proteomes" id="UP000464262"/>
    </source>
</evidence>
<dbReference type="EMBL" id="CP047475">
    <property type="protein sequence ID" value="QIA64409.1"/>
    <property type="molecule type" value="Genomic_DNA"/>
</dbReference>
<dbReference type="InterPro" id="IPR050696">
    <property type="entry name" value="FtsA/MreB"/>
</dbReference>
<dbReference type="PANTHER" id="PTHR32432">
    <property type="entry name" value="CELL DIVISION PROTEIN FTSA-RELATED"/>
    <property type="match status" value="1"/>
</dbReference>
<dbReference type="PIRSF" id="PIRSF019169">
    <property type="entry name" value="PilM"/>
    <property type="match status" value="1"/>
</dbReference>
<dbReference type="PANTHER" id="PTHR32432:SF3">
    <property type="entry name" value="ETHANOLAMINE UTILIZATION PROTEIN EUTJ"/>
    <property type="match status" value="1"/>
</dbReference>
<name>A0A7Z2T4T8_9VIBR</name>
<dbReference type="NCBIfam" id="TIGR01175">
    <property type="entry name" value="pilM"/>
    <property type="match status" value="1"/>
</dbReference>
<organism evidence="1 2">
    <name type="scientific">Vibrio astriarenae</name>
    <dbReference type="NCBI Taxonomy" id="1481923"/>
    <lineage>
        <taxon>Bacteria</taxon>
        <taxon>Pseudomonadati</taxon>
        <taxon>Pseudomonadota</taxon>
        <taxon>Gammaproteobacteria</taxon>
        <taxon>Vibrionales</taxon>
        <taxon>Vibrionaceae</taxon>
        <taxon>Vibrio</taxon>
    </lineage>
</organism>
<dbReference type="InterPro" id="IPR005883">
    <property type="entry name" value="PilM"/>
</dbReference>
<sequence length="324" mass="35572">MGMSLITGIDIGRYSIKAVVVKPEKQHFTIVAFHELPVSDAVFSDNHTLNYQDSVKKLKDLKKMLPWMSHEAAMAIPDSTVISKVLQIDASTDDAEQEFAIHQAFSYQSPFSIEELRLDYVAASTTGPSSTKAFQVFAAKREVIESRQRAAIKAGFKPRVMDTQAHALARVYQQAAEKTHKSGWLLVDVGHVQTTLCLVGEAVVHKEFAFGTHSALSQEQAVTGDDGFVRQLSERLRRQIQMLPMASGQSIQGIWLTGGGAYLAMIEEHLSNALGLPCEKLAPLSLASVKPKLCEQAMQGQHQYAVALGAALGAYEWESQHYAT</sequence>
<dbReference type="Proteomes" id="UP000464262">
    <property type="component" value="Chromosome 1"/>
</dbReference>
<protein>
    <submittedName>
        <fullName evidence="1">Type IV pilus assembly protein PilM</fullName>
    </submittedName>
</protein>
<dbReference type="Gene3D" id="3.30.420.40">
    <property type="match status" value="1"/>
</dbReference>
<keyword evidence="2" id="KW-1185">Reference proteome</keyword>
<gene>
    <name evidence="1" type="primary">pilM</name>
    <name evidence="1" type="ORF">GT360_13320</name>
</gene>
<dbReference type="InterPro" id="IPR043129">
    <property type="entry name" value="ATPase_NBD"/>
</dbReference>
<dbReference type="AlphaFoldDB" id="A0A7Z2T4T8"/>
<proteinExistence type="predicted"/>
<reference evidence="1 2" key="1">
    <citation type="submission" date="2020-01" db="EMBL/GenBank/DDBJ databases">
        <title>Whole genome and functional gene identification of agarase of Vibrio HN897.</title>
        <authorList>
            <person name="Liu Y."/>
            <person name="Zhao Z."/>
        </authorList>
    </citation>
    <scope>NUCLEOTIDE SEQUENCE [LARGE SCALE GENOMIC DNA]</scope>
    <source>
        <strain evidence="1 2">HN897</strain>
    </source>
</reference>
<accession>A0A7Z2T4T8</accession>
<dbReference type="Pfam" id="PF11104">
    <property type="entry name" value="PilM_2"/>
    <property type="match status" value="2"/>
</dbReference>
<dbReference type="RefSeq" id="WP_164649315.1">
    <property type="nucleotide sequence ID" value="NZ_CP047475.1"/>
</dbReference>
<dbReference type="KEGG" id="vas:GT360_13320"/>
<evidence type="ECO:0000313" key="1">
    <source>
        <dbReference type="EMBL" id="QIA64409.1"/>
    </source>
</evidence>
<dbReference type="SUPFAM" id="SSF53067">
    <property type="entry name" value="Actin-like ATPase domain"/>
    <property type="match status" value="1"/>
</dbReference>